<accession>A0A6A6NQI0</accession>
<feature type="compositionally biased region" description="Low complexity" evidence="1">
    <location>
        <begin position="600"/>
        <end position="622"/>
    </location>
</feature>
<evidence type="ECO:0000256" key="1">
    <source>
        <dbReference type="SAM" id="MobiDB-lite"/>
    </source>
</evidence>
<feature type="compositionally biased region" description="Basic residues" evidence="1">
    <location>
        <begin position="280"/>
        <end position="296"/>
    </location>
</feature>
<keyword evidence="2" id="KW-1133">Transmembrane helix</keyword>
<gene>
    <name evidence="3" type="ORF">BDY21DRAFT_374287</name>
</gene>
<feature type="region of interest" description="Disordered" evidence="1">
    <location>
        <begin position="242"/>
        <end position="311"/>
    </location>
</feature>
<feature type="compositionally biased region" description="Basic and acidic residues" evidence="1">
    <location>
        <begin position="720"/>
        <end position="735"/>
    </location>
</feature>
<feature type="compositionally biased region" description="Gly residues" evidence="1">
    <location>
        <begin position="360"/>
        <end position="379"/>
    </location>
</feature>
<feature type="region of interest" description="Disordered" evidence="1">
    <location>
        <begin position="597"/>
        <end position="623"/>
    </location>
</feature>
<dbReference type="Proteomes" id="UP000799766">
    <property type="component" value="Unassembled WGS sequence"/>
</dbReference>
<evidence type="ECO:0000313" key="3">
    <source>
        <dbReference type="EMBL" id="KAF2454035.1"/>
    </source>
</evidence>
<keyword evidence="4" id="KW-1185">Reference proteome</keyword>
<feature type="compositionally biased region" description="Basic and acidic residues" evidence="1">
    <location>
        <begin position="837"/>
        <end position="854"/>
    </location>
</feature>
<dbReference type="EMBL" id="MU001693">
    <property type="protein sequence ID" value="KAF2454035.1"/>
    <property type="molecule type" value="Genomic_DNA"/>
</dbReference>
<proteinExistence type="predicted"/>
<evidence type="ECO:0000256" key="2">
    <source>
        <dbReference type="SAM" id="Phobius"/>
    </source>
</evidence>
<reference evidence="3" key="1">
    <citation type="journal article" date="2020" name="Stud. Mycol.">
        <title>101 Dothideomycetes genomes: a test case for predicting lifestyles and emergence of pathogens.</title>
        <authorList>
            <person name="Haridas S."/>
            <person name="Albert R."/>
            <person name="Binder M."/>
            <person name="Bloem J."/>
            <person name="Labutti K."/>
            <person name="Salamov A."/>
            <person name="Andreopoulos B."/>
            <person name="Baker S."/>
            <person name="Barry K."/>
            <person name="Bills G."/>
            <person name="Bluhm B."/>
            <person name="Cannon C."/>
            <person name="Castanera R."/>
            <person name="Culley D."/>
            <person name="Daum C."/>
            <person name="Ezra D."/>
            <person name="Gonzalez J."/>
            <person name="Henrissat B."/>
            <person name="Kuo A."/>
            <person name="Liang C."/>
            <person name="Lipzen A."/>
            <person name="Lutzoni F."/>
            <person name="Magnuson J."/>
            <person name="Mondo S."/>
            <person name="Nolan M."/>
            <person name="Ohm R."/>
            <person name="Pangilinan J."/>
            <person name="Park H.-J."/>
            <person name="Ramirez L."/>
            <person name="Alfaro M."/>
            <person name="Sun H."/>
            <person name="Tritt A."/>
            <person name="Yoshinaga Y."/>
            <person name="Zwiers L.-H."/>
            <person name="Turgeon B."/>
            <person name="Goodwin S."/>
            <person name="Spatafora J."/>
            <person name="Crous P."/>
            <person name="Grigoriev I."/>
        </authorList>
    </citation>
    <scope>NUCLEOTIDE SEQUENCE</scope>
    <source>
        <strain evidence="3">ATCC 16933</strain>
    </source>
</reference>
<dbReference type="AlphaFoldDB" id="A0A6A6NQI0"/>
<evidence type="ECO:0000313" key="4">
    <source>
        <dbReference type="Proteomes" id="UP000799766"/>
    </source>
</evidence>
<feature type="transmembrane region" description="Helical" evidence="2">
    <location>
        <begin position="46"/>
        <end position="66"/>
    </location>
</feature>
<feature type="region of interest" description="Disordered" evidence="1">
    <location>
        <begin position="651"/>
        <end position="895"/>
    </location>
</feature>
<organism evidence="3 4">
    <name type="scientific">Lineolata rhizophorae</name>
    <dbReference type="NCBI Taxonomy" id="578093"/>
    <lineage>
        <taxon>Eukaryota</taxon>
        <taxon>Fungi</taxon>
        <taxon>Dikarya</taxon>
        <taxon>Ascomycota</taxon>
        <taxon>Pezizomycotina</taxon>
        <taxon>Dothideomycetes</taxon>
        <taxon>Dothideomycetes incertae sedis</taxon>
        <taxon>Lineolatales</taxon>
        <taxon>Lineolataceae</taxon>
        <taxon>Lineolata</taxon>
    </lineage>
</organism>
<feature type="compositionally biased region" description="Pro residues" evidence="1">
    <location>
        <begin position="664"/>
        <end position="673"/>
    </location>
</feature>
<feature type="compositionally biased region" description="Gly residues" evidence="1">
    <location>
        <begin position="752"/>
        <end position="766"/>
    </location>
</feature>
<feature type="compositionally biased region" description="Low complexity" evidence="1">
    <location>
        <begin position="651"/>
        <end position="663"/>
    </location>
</feature>
<keyword evidence="2" id="KW-0472">Membrane</keyword>
<name>A0A6A6NQI0_9PEZI</name>
<feature type="region of interest" description="Disordered" evidence="1">
    <location>
        <begin position="334"/>
        <end position="381"/>
    </location>
</feature>
<protein>
    <submittedName>
        <fullName evidence="3">Uncharacterized protein</fullName>
    </submittedName>
</protein>
<feature type="compositionally biased region" description="Polar residues" evidence="1">
    <location>
        <begin position="334"/>
        <end position="344"/>
    </location>
</feature>
<feature type="compositionally biased region" description="Low complexity" evidence="1">
    <location>
        <begin position="785"/>
        <end position="798"/>
    </location>
</feature>
<keyword evidence="2" id="KW-0812">Transmembrane</keyword>
<sequence>MPALPHRRIGGTDPVAARQVSGFLTGEGDSAASGGKFKLVRSGVKVLLYATVLFVAVVILGFLLHYCCTPWIRRKFRQSRNMNASHKRSRTDLQDRVEGAVHEPCKAVLARGSYLLRRASSMGNPKGRPCRCGPALPPSSSKQYFRRSTKLSMTEVCADPTINTFEDMLQALDVDRTIRPHWLGGRRKPQQRPFARPTPVPLASARLAPVPEFAGGQSSPDGTMQRRMRGARSDATTAYRVISAQSITPPPSAQPPTTRLPRTRVFAFDGSRGDEDGERRRGRHARSGPKLPHAKAARWPGSPGRALKRSASSSLLLTGDGIFAEFENIRAGRSSSVPNHSLTNRRGDRDASSKGRGASSSGGGSEGDGGGRGGGGGGKTLRRMKCRKRANVGAINAAPTPTIAPGSYMKMPLTPLLPPRLQPIRRRPRATTAEATPEERPAITCASAALPPCHAANRNSTGNAAPGYASDQVGSSVHAIEPHAATAASFSTARRLPLRPAVPAVEVTSFDGANCPPAAATTTAVVIAPACVRSPSGDSLPSTRSPISLPDLPHSLSSLADGTSTFLNSNHAECSDEDESHRLSSAIAAPSSWTAEADVPAASARPRASAATSSDASASATDIGGGSTTLVADSHVQQRAERALLSAFSSASTMTTTTTTTVSFPPPPAPAPEPFAGLSECGSTQTVLRRPPASPEPQPSVAGAALSGPFCAGDGNDGDAAERGDAPSGARDGRVRAGRGQRPFLAPPSVTHGGGGSGGGGHGGRNPGPSLLDPARVQKQRQREPALPAEAAAAAAAPTPKRQRSRHIRFPQLQLLSRGSLKDRRSRVAAEAGTGERVPREHSQQHSQRPDARNAEQGQSDRGVDGRVAGLRLQGQDGDGAIEMAGRRAKRVEGG</sequence>